<dbReference type="AlphaFoldDB" id="A0AAD9HJU4"/>
<sequence>MDRSNGCTKQRRRRRQQRQRRIRCRKRRRTMSVYVCVCVCVYVCGARACVYGCGRGSDSEPALNPEGRTSGGHVIQHTVRVGPRREGERDERRRGCYLMGKAKGGSDRLTQRNGRSPQADEMGWDGMGWERMGDEGGQRVAAGLGMPHLVVFSTHCPPLHRFSWLDPSAKEVSQPSCTVPSSPTRAVAVAVAAWSRCEWQCSPSMDDDYGRPQQRNKV</sequence>
<gene>
    <name evidence="2" type="ORF">LX32DRAFT_333360</name>
</gene>
<keyword evidence="3" id="KW-1185">Reference proteome</keyword>
<protein>
    <submittedName>
        <fullName evidence="2">Uncharacterized protein</fullName>
    </submittedName>
</protein>
<evidence type="ECO:0000313" key="2">
    <source>
        <dbReference type="EMBL" id="KAK2030188.1"/>
    </source>
</evidence>
<comment type="caution">
    <text evidence="2">The sequence shown here is derived from an EMBL/GenBank/DDBJ whole genome shotgun (WGS) entry which is preliminary data.</text>
</comment>
<feature type="compositionally biased region" description="Basic and acidic residues" evidence="1">
    <location>
        <begin position="83"/>
        <end position="94"/>
    </location>
</feature>
<feature type="compositionally biased region" description="Basic residues" evidence="1">
    <location>
        <begin position="9"/>
        <end position="22"/>
    </location>
</feature>
<dbReference type="EMBL" id="MU842854">
    <property type="protein sequence ID" value="KAK2030188.1"/>
    <property type="molecule type" value="Genomic_DNA"/>
</dbReference>
<evidence type="ECO:0000313" key="3">
    <source>
        <dbReference type="Proteomes" id="UP001232148"/>
    </source>
</evidence>
<organism evidence="2 3">
    <name type="scientific">Colletotrichum zoysiae</name>
    <dbReference type="NCBI Taxonomy" id="1216348"/>
    <lineage>
        <taxon>Eukaryota</taxon>
        <taxon>Fungi</taxon>
        <taxon>Dikarya</taxon>
        <taxon>Ascomycota</taxon>
        <taxon>Pezizomycotina</taxon>
        <taxon>Sordariomycetes</taxon>
        <taxon>Hypocreomycetidae</taxon>
        <taxon>Glomerellales</taxon>
        <taxon>Glomerellaceae</taxon>
        <taxon>Colletotrichum</taxon>
        <taxon>Colletotrichum graminicola species complex</taxon>
    </lineage>
</organism>
<dbReference type="Proteomes" id="UP001232148">
    <property type="component" value="Unassembled WGS sequence"/>
</dbReference>
<accession>A0AAD9HJU4</accession>
<evidence type="ECO:0000256" key="1">
    <source>
        <dbReference type="SAM" id="MobiDB-lite"/>
    </source>
</evidence>
<feature type="region of interest" description="Disordered" evidence="1">
    <location>
        <begin position="1"/>
        <end position="22"/>
    </location>
</feature>
<reference evidence="2" key="1">
    <citation type="submission" date="2021-06" db="EMBL/GenBank/DDBJ databases">
        <title>Comparative genomics, transcriptomics and evolutionary studies reveal genomic signatures of adaptation to plant cell wall in hemibiotrophic fungi.</title>
        <authorList>
            <consortium name="DOE Joint Genome Institute"/>
            <person name="Baroncelli R."/>
            <person name="Diaz J.F."/>
            <person name="Benocci T."/>
            <person name="Peng M."/>
            <person name="Battaglia E."/>
            <person name="Haridas S."/>
            <person name="Andreopoulos W."/>
            <person name="Labutti K."/>
            <person name="Pangilinan J."/>
            <person name="Floch G.L."/>
            <person name="Makela M.R."/>
            <person name="Henrissat B."/>
            <person name="Grigoriev I.V."/>
            <person name="Crouch J.A."/>
            <person name="De Vries R.P."/>
            <person name="Sukno S.A."/>
            <person name="Thon M.R."/>
        </authorList>
    </citation>
    <scope>NUCLEOTIDE SEQUENCE</scope>
    <source>
        <strain evidence="2">MAFF235873</strain>
    </source>
</reference>
<name>A0AAD9HJU4_9PEZI</name>
<proteinExistence type="predicted"/>
<feature type="region of interest" description="Disordered" evidence="1">
    <location>
        <begin position="60"/>
        <end position="127"/>
    </location>
</feature>